<proteinExistence type="predicted"/>
<dbReference type="SUPFAM" id="SSF117281">
    <property type="entry name" value="Kelch motif"/>
    <property type="match status" value="2"/>
</dbReference>
<dbReference type="SUPFAM" id="SSF54695">
    <property type="entry name" value="POZ domain"/>
    <property type="match status" value="1"/>
</dbReference>
<dbReference type="Pfam" id="PF00651">
    <property type="entry name" value="BTB"/>
    <property type="match status" value="1"/>
</dbReference>
<dbReference type="Gene3D" id="2.120.10.80">
    <property type="entry name" value="Kelch-type beta propeller"/>
    <property type="match status" value="2"/>
</dbReference>
<dbReference type="SMART" id="SM00612">
    <property type="entry name" value="Kelch"/>
    <property type="match status" value="6"/>
</dbReference>
<feature type="domain" description="BTB" evidence="5">
    <location>
        <begin position="145"/>
        <end position="217"/>
    </location>
</feature>
<name>A0A9J6CTY6_RHIMP</name>
<organism evidence="6 7">
    <name type="scientific">Rhipicephalus microplus</name>
    <name type="common">Cattle tick</name>
    <name type="synonym">Boophilus microplus</name>
    <dbReference type="NCBI Taxonomy" id="6941"/>
    <lineage>
        <taxon>Eukaryota</taxon>
        <taxon>Metazoa</taxon>
        <taxon>Ecdysozoa</taxon>
        <taxon>Arthropoda</taxon>
        <taxon>Chelicerata</taxon>
        <taxon>Arachnida</taxon>
        <taxon>Acari</taxon>
        <taxon>Parasitiformes</taxon>
        <taxon>Ixodida</taxon>
        <taxon>Ixodoidea</taxon>
        <taxon>Ixodidae</taxon>
        <taxon>Rhipicephalinae</taxon>
        <taxon>Rhipicephalus</taxon>
        <taxon>Boophilus</taxon>
    </lineage>
</organism>
<feature type="region of interest" description="Disordered" evidence="4">
    <location>
        <begin position="373"/>
        <end position="417"/>
    </location>
</feature>
<keyword evidence="7" id="KW-1185">Reference proteome</keyword>
<dbReference type="PRINTS" id="PR00501">
    <property type="entry name" value="KELCHREPEAT"/>
</dbReference>
<dbReference type="Proteomes" id="UP000821866">
    <property type="component" value="Unassembled WGS sequence"/>
</dbReference>
<evidence type="ECO:0000256" key="3">
    <source>
        <dbReference type="ARBA" id="ARBA00023203"/>
    </source>
</evidence>
<dbReference type="EMBL" id="JABSTU010006855">
    <property type="protein sequence ID" value="KAH7931924.1"/>
    <property type="molecule type" value="Genomic_DNA"/>
</dbReference>
<comment type="caution">
    <text evidence="6">The sequence shown here is derived from an EMBL/GenBank/DDBJ whole genome shotgun (WGS) entry which is preliminary data.</text>
</comment>
<evidence type="ECO:0000256" key="4">
    <source>
        <dbReference type="SAM" id="MobiDB-lite"/>
    </source>
</evidence>
<dbReference type="InterPro" id="IPR006652">
    <property type="entry name" value="Kelch_1"/>
</dbReference>
<dbReference type="PROSITE" id="PS50097">
    <property type="entry name" value="BTB"/>
    <property type="match status" value="1"/>
</dbReference>
<gene>
    <name evidence="6" type="ORF">HPB51_029606</name>
</gene>
<evidence type="ECO:0000313" key="6">
    <source>
        <dbReference type="EMBL" id="KAH7931924.1"/>
    </source>
</evidence>
<dbReference type="CDD" id="cd18502">
    <property type="entry name" value="BACK_NS1BP_IVNS1ABP"/>
    <property type="match status" value="1"/>
</dbReference>
<dbReference type="CDD" id="cd18306">
    <property type="entry name" value="BTB_POZ_NS1BP"/>
    <property type="match status" value="1"/>
</dbReference>
<dbReference type="OrthoDB" id="45365at2759"/>
<evidence type="ECO:0000256" key="2">
    <source>
        <dbReference type="ARBA" id="ARBA00022737"/>
    </source>
</evidence>
<dbReference type="OMA" id="TEIVQDY"/>
<keyword evidence="1" id="KW-0880">Kelch repeat</keyword>
<dbReference type="GO" id="GO:0003779">
    <property type="term" value="F:actin binding"/>
    <property type="evidence" value="ECO:0007669"/>
    <property type="project" value="UniProtKB-KW"/>
</dbReference>
<keyword evidence="3" id="KW-0009">Actin-binding</keyword>
<evidence type="ECO:0000259" key="5">
    <source>
        <dbReference type="PROSITE" id="PS50097"/>
    </source>
</evidence>
<reference evidence="6" key="1">
    <citation type="journal article" date="2020" name="Cell">
        <title>Large-Scale Comparative Analyses of Tick Genomes Elucidate Their Genetic Diversity and Vector Capacities.</title>
        <authorList>
            <consortium name="Tick Genome and Microbiome Consortium (TIGMIC)"/>
            <person name="Jia N."/>
            <person name="Wang J."/>
            <person name="Shi W."/>
            <person name="Du L."/>
            <person name="Sun Y."/>
            <person name="Zhan W."/>
            <person name="Jiang J.F."/>
            <person name="Wang Q."/>
            <person name="Zhang B."/>
            <person name="Ji P."/>
            <person name="Bell-Sakyi L."/>
            <person name="Cui X.M."/>
            <person name="Yuan T.T."/>
            <person name="Jiang B.G."/>
            <person name="Yang W.F."/>
            <person name="Lam T.T."/>
            <person name="Chang Q.C."/>
            <person name="Ding S.J."/>
            <person name="Wang X.J."/>
            <person name="Zhu J.G."/>
            <person name="Ruan X.D."/>
            <person name="Zhao L."/>
            <person name="Wei J.T."/>
            <person name="Ye R.Z."/>
            <person name="Que T.C."/>
            <person name="Du C.H."/>
            <person name="Zhou Y.H."/>
            <person name="Cheng J.X."/>
            <person name="Dai P.F."/>
            <person name="Guo W.B."/>
            <person name="Han X.H."/>
            <person name="Huang E.J."/>
            <person name="Li L.F."/>
            <person name="Wei W."/>
            <person name="Gao Y.C."/>
            <person name="Liu J.Z."/>
            <person name="Shao H.Z."/>
            <person name="Wang X."/>
            <person name="Wang C.C."/>
            <person name="Yang T.C."/>
            <person name="Huo Q.B."/>
            <person name="Li W."/>
            <person name="Chen H.Y."/>
            <person name="Chen S.E."/>
            <person name="Zhou L.G."/>
            <person name="Ni X.B."/>
            <person name="Tian J.H."/>
            <person name="Sheng Y."/>
            <person name="Liu T."/>
            <person name="Pan Y.S."/>
            <person name="Xia L.Y."/>
            <person name="Li J."/>
            <person name="Zhao F."/>
            <person name="Cao W.C."/>
        </authorList>
    </citation>
    <scope>NUCLEOTIDE SEQUENCE</scope>
    <source>
        <strain evidence="6">Rmic-2018</strain>
    </source>
</reference>
<dbReference type="Pfam" id="PF01344">
    <property type="entry name" value="Kelch_1"/>
    <property type="match status" value="2"/>
</dbReference>
<dbReference type="InterPro" id="IPR015915">
    <property type="entry name" value="Kelch-typ_b-propeller"/>
</dbReference>
<dbReference type="Gene3D" id="1.25.40.420">
    <property type="match status" value="1"/>
</dbReference>
<reference evidence="6" key="2">
    <citation type="submission" date="2021-09" db="EMBL/GenBank/DDBJ databases">
        <authorList>
            <person name="Jia N."/>
            <person name="Wang J."/>
            <person name="Shi W."/>
            <person name="Du L."/>
            <person name="Sun Y."/>
            <person name="Zhan W."/>
            <person name="Jiang J."/>
            <person name="Wang Q."/>
            <person name="Zhang B."/>
            <person name="Ji P."/>
            <person name="Sakyi L.B."/>
            <person name="Cui X."/>
            <person name="Yuan T."/>
            <person name="Jiang B."/>
            <person name="Yang W."/>
            <person name="Lam T.T.-Y."/>
            <person name="Chang Q."/>
            <person name="Ding S."/>
            <person name="Wang X."/>
            <person name="Zhu J."/>
            <person name="Ruan X."/>
            <person name="Zhao L."/>
            <person name="Wei J."/>
            <person name="Que T."/>
            <person name="Du C."/>
            <person name="Cheng J."/>
            <person name="Dai P."/>
            <person name="Han X."/>
            <person name="Huang E."/>
            <person name="Gao Y."/>
            <person name="Liu J."/>
            <person name="Shao H."/>
            <person name="Ye R."/>
            <person name="Li L."/>
            <person name="Wei W."/>
            <person name="Wang X."/>
            <person name="Wang C."/>
            <person name="Huo Q."/>
            <person name="Li W."/>
            <person name="Guo W."/>
            <person name="Chen H."/>
            <person name="Chen S."/>
            <person name="Zhou L."/>
            <person name="Zhou L."/>
            <person name="Ni X."/>
            <person name="Tian J."/>
            <person name="Zhou Y."/>
            <person name="Sheng Y."/>
            <person name="Liu T."/>
            <person name="Pan Y."/>
            <person name="Xia L."/>
            <person name="Li J."/>
            <person name="Zhao F."/>
            <person name="Cao W."/>
        </authorList>
    </citation>
    <scope>NUCLEOTIDE SEQUENCE</scope>
    <source>
        <strain evidence="6">Rmic-2018</strain>
        <tissue evidence="6">Larvae</tissue>
    </source>
</reference>
<evidence type="ECO:0000313" key="7">
    <source>
        <dbReference type="Proteomes" id="UP000821866"/>
    </source>
</evidence>
<dbReference type="InterPro" id="IPR000210">
    <property type="entry name" value="BTB/POZ_dom"/>
</dbReference>
<dbReference type="InterPro" id="IPR011333">
    <property type="entry name" value="SKP1/BTB/POZ_sf"/>
</dbReference>
<dbReference type="PANTHER" id="PTHR24412:SF396">
    <property type="entry name" value="INFLUENZA VIRUS NS1A-BINDING PROTEIN"/>
    <property type="match status" value="1"/>
</dbReference>
<dbReference type="PANTHER" id="PTHR24412">
    <property type="entry name" value="KELCH PROTEIN"/>
    <property type="match status" value="1"/>
</dbReference>
<feature type="compositionally biased region" description="Basic and acidic residues" evidence="4">
    <location>
        <begin position="774"/>
        <end position="785"/>
    </location>
</feature>
<dbReference type="Gene3D" id="3.30.710.10">
    <property type="entry name" value="Potassium Channel Kv1.1, Chain A"/>
    <property type="match status" value="1"/>
</dbReference>
<dbReference type="AlphaFoldDB" id="A0A9J6CTY6"/>
<dbReference type="VEuPathDB" id="VectorBase:LOC119187785"/>
<evidence type="ECO:0000256" key="1">
    <source>
        <dbReference type="ARBA" id="ARBA00022441"/>
    </source>
</evidence>
<accession>A0A9J6CTY6</accession>
<sequence length="785" mass="85641">MRLPFPGLSTESGVLYLNCNNLLEWRSPRKRLPPSSSRVRTATKARARLCGLPLLAISGPEGCSLLSRSDEDSGHQPPVVESLSSGFAFSGTNLGTMDPTVVINTLDEDEQKPAKPAELLVFDDSAHLNKVLMNLNKLRKNKQFCDVVLHVGSGQDMHEIYAHRAVVASVSPYLFELLAQKTKGTLQNQCKINGNFDISAFERLVDYAYTSRLEVPKSKMKAMYLAAAKLKVHPVTKYCGKYLVEHLTPDNCTGVRAILVESMNQELVAEVDAYLRENIAEVVKSKELQSLPHIQVELVQHSSIEMDATNNKHLCHMVLDWMRSSFDQEGVLMETLTEKVHMLYLNLDRTLHDCNDIEAGDAKDTELVQDYKRLSRRLSQPKGSKTKGRSGITTPAKPRQFLYTRSDSSGSSSDEEDRDWKIIATTSTGAHSTMGLAVVSGTMIVLSVVQRLNGPANNGDSSPEVCTTTVGYTTLPPMMSSRCGMGTAEFQGRLLVCGGYDRGECLRTVEAYNLATNRWSTLAPMQTPRGRVDATVLHGLVYLIGGSDGSKELASAEVFNGSTWSALPPMPVARSNTGVCNLDNKVFVVGGWNGKRGLSCCDIFDPLTKTWSSAAPMLLGRYQAGVACLNREVYAVGGCDSWTCVASVEKYNPITNTWTEVASLQSARRGCGVVEYNGKLYAVGGHDGVRSLCSVEVYDAQTNSWSPGPSLTSCRANVGVAVVGSRLFAVGGFNGKAFLNTVEFLDARTNEWTTFVAKSEAQPPVPCIAEDDRDSSREGSAEECR</sequence>
<protein>
    <recommendedName>
        <fullName evidence="5">BTB domain-containing protein</fullName>
    </recommendedName>
</protein>
<dbReference type="SMART" id="SM00225">
    <property type="entry name" value="BTB"/>
    <property type="match status" value="1"/>
</dbReference>
<keyword evidence="2" id="KW-0677">Repeat</keyword>
<feature type="region of interest" description="Disordered" evidence="4">
    <location>
        <begin position="761"/>
        <end position="785"/>
    </location>
</feature>
<dbReference type="Pfam" id="PF24681">
    <property type="entry name" value="Kelch_KLHDC2_KLHL20_DRC7"/>
    <property type="match status" value="1"/>
</dbReference>